<dbReference type="SUPFAM" id="SSF54427">
    <property type="entry name" value="NTF2-like"/>
    <property type="match status" value="2"/>
</dbReference>
<dbReference type="Proteomes" id="UP001152178">
    <property type="component" value="Unassembled WGS sequence"/>
</dbReference>
<accession>A0ABT4QW72</accession>
<proteinExistence type="predicted"/>
<evidence type="ECO:0008006" key="4">
    <source>
        <dbReference type="Google" id="ProtNLM"/>
    </source>
</evidence>
<gene>
    <name evidence="2" type="ORF">OOJ09_16785</name>
</gene>
<feature type="compositionally biased region" description="Basic and acidic residues" evidence="1">
    <location>
        <begin position="91"/>
        <end position="106"/>
    </location>
</feature>
<sequence length="250" mass="27704">MKPPAWRTSVAQAFTRYVVEIRAAELADDHAILDTVGTGEDPDAIAGDFAKDVVFERQGDDGVLPWIGKQKGRQSVADFFRGTRELINQGERGHRGRDGQRSEGRGRGSSGIGCQTHQQAHRNRLSASRQEVAMPNSIETLAKRNLHEVFGERDKTRRLAAIQQIFSPDCVFSDSHARHVGWLALDRAVSALLEMMPDFEFAELGECQVLLDAGRLAWSFGPQNDSKRITGLDVIVVSEGRISALYTFLD</sequence>
<organism evidence="2 3">
    <name type="scientific">Mesorhizobium qingshengii</name>
    <dbReference type="NCBI Taxonomy" id="1165689"/>
    <lineage>
        <taxon>Bacteria</taxon>
        <taxon>Pseudomonadati</taxon>
        <taxon>Pseudomonadota</taxon>
        <taxon>Alphaproteobacteria</taxon>
        <taxon>Hyphomicrobiales</taxon>
        <taxon>Phyllobacteriaceae</taxon>
        <taxon>Mesorhizobium</taxon>
    </lineage>
</organism>
<protein>
    <recommendedName>
        <fullName evidence="4">SnoaL-like domain-containing protein</fullName>
    </recommendedName>
</protein>
<evidence type="ECO:0000313" key="3">
    <source>
        <dbReference type="Proteomes" id="UP001152178"/>
    </source>
</evidence>
<feature type="region of interest" description="Disordered" evidence="1">
    <location>
        <begin position="87"/>
        <end position="130"/>
    </location>
</feature>
<dbReference type="EMBL" id="JAPFQA010000006">
    <property type="protein sequence ID" value="MCZ8545849.1"/>
    <property type="molecule type" value="Genomic_DNA"/>
</dbReference>
<comment type="caution">
    <text evidence="2">The sequence shown here is derived from an EMBL/GenBank/DDBJ whole genome shotgun (WGS) entry which is preliminary data.</text>
</comment>
<keyword evidence="3" id="KW-1185">Reference proteome</keyword>
<evidence type="ECO:0000256" key="1">
    <source>
        <dbReference type="SAM" id="MobiDB-lite"/>
    </source>
</evidence>
<evidence type="ECO:0000313" key="2">
    <source>
        <dbReference type="EMBL" id="MCZ8545849.1"/>
    </source>
</evidence>
<dbReference type="Gene3D" id="3.10.450.50">
    <property type="match status" value="2"/>
</dbReference>
<dbReference type="RefSeq" id="WP_269906239.1">
    <property type="nucleotide sequence ID" value="NZ_JAPFQA010000006.1"/>
</dbReference>
<name>A0ABT4QW72_9HYPH</name>
<dbReference type="InterPro" id="IPR032710">
    <property type="entry name" value="NTF2-like_dom_sf"/>
</dbReference>
<reference evidence="2" key="1">
    <citation type="submission" date="2022-11" db="EMBL/GenBank/DDBJ databases">
        <authorList>
            <person name="Coimbra C."/>
        </authorList>
    </citation>
    <scope>NUCLEOTIDE SEQUENCE</scope>
    <source>
        <strain evidence="2">Jales19</strain>
    </source>
</reference>